<dbReference type="InterPro" id="IPR043150">
    <property type="entry name" value="Phytochrome_PHY_sf"/>
</dbReference>
<dbReference type="InterPro" id="IPR016132">
    <property type="entry name" value="Phyto_chromo_attachment"/>
</dbReference>
<gene>
    <name evidence="9" type="ORF">HOP52_04025</name>
</gene>
<evidence type="ECO:0000313" key="9">
    <source>
        <dbReference type="EMBL" id="MCG6656946.1"/>
    </source>
</evidence>
<dbReference type="Pfam" id="PF00360">
    <property type="entry name" value="PHY"/>
    <property type="match status" value="1"/>
</dbReference>
<dbReference type="PROSITE" id="PS50046">
    <property type="entry name" value="PHYTOCHROME_2"/>
    <property type="match status" value="1"/>
</dbReference>
<dbReference type="PRINTS" id="PR01033">
    <property type="entry name" value="PHYTOCHROME"/>
</dbReference>
<dbReference type="Gene3D" id="3.30.450.270">
    <property type="match status" value="1"/>
</dbReference>
<dbReference type="InterPro" id="IPR001294">
    <property type="entry name" value="Phytochrome"/>
</dbReference>
<dbReference type="InterPro" id="IPR000160">
    <property type="entry name" value="GGDEF_dom"/>
</dbReference>
<dbReference type="InterPro" id="IPR050469">
    <property type="entry name" value="Diguanylate_Cyclase"/>
</dbReference>
<dbReference type="NCBIfam" id="TIGR00254">
    <property type="entry name" value="GGDEF"/>
    <property type="match status" value="1"/>
</dbReference>
<evidence type="ECO:0000259" key="7">
    <source>
        <dbReference type="PROSITE" id="PS50046"/>
    </source>
</evidence>
<dbReference type="SUPFAM" id="SSF55073">
    <property type="entry name" value="Nucleotide cyclase"/>
    <property type="match status" value="1"/>
</dbReference>
<dbReference type="PROSITE" id="PS50887">
    <property type="entry name" value="GGDEF"/>
    <property type="match status" value="1"/>
</dbReference>
<dbReference type="Pfam" id="PF08446">
    <property type="entry name" value="PAS_2"/>
    <property type="match status" value="1"/>
</dbReference>
<keyword evidence="2" id="KW-0600">Photoreceptor protein</keyword>
<evidence type="ECO:0000256" key="1">
    <source>
        <dbReference type="ARBA" id="ARBA00012528"/>
    </source>
</evidence>
<dbReference type="InterPro" id="IPR003018">
    <property type="entry name" value="GAF"/>
</dbReference>
<dbReference type="Gene3D" id="3.30.70.270">
    <property type="match status" value="1"/>
</dbReference>
<sequence length="690" mass="76360">MNGPSKRFSKAELDAALDACAREPVHSPGAIQPVGCLISLDAELGRVRQVSANLETYLDVAPEQALTASARRLLGGPLIERLQQALLAPGPQTRELTVNLGVGRWRRRFHVIAYRSGQRVVVELEPLLAQNEHHLLAVLNRWLITAGEASSVEQLHQRLVEEVHRLTGLDRIMLYRFDEYWNGSVVAESRTGTAQSFLGHHFPASDIPAQVRRLYDINRLRSIPDAAAAPVPLIPAADPLDPAPLDLSPGILRAVSPIHQTYLSNMGVATALSVALHDDEERLGGLLTCHGLTPQRLSPGVRDTVRALVQIAVPQLMLLHTKAEARLMGEVKLPHGLQAEPHGQLINPAQLLQQHGETWLSLFGADGIALYHRQRHGRCGSVPEASDIEAVIDWLPQSSPEASLWHSHCLKETPLGPWRGQSCGLLAVPLPLDSQSPSWLLLFRDEQVDTRRWAGEPCDQAEYRNARLVLTPRRSFAEWQEAVHDQSRVWRRITRRAAVELADNLATLIASHEIQLLNARLRQVNDRLAKMATHDNLTGAWNRYGSEEAIDAEIAAAERYHRPCALLLFDVDHFKVVNDRHGHDIGDQVLARLAAVVRDNLRESDHLGRWGGEEFLVLATSTDADGARELAERLRSSIAGTDFGQASPVTISIGIADFRQGDTPKTLVKRADDAMYQAKQAGRNCVRYSD</sequence>
<dbReference type="SMART" id="SM00065">
    <property type="entry name" value="GAF"/>
    <property type="match status" value="1"/>
</dbReference>
<dbReference type="SMART" id="SM00267">
    <property type="entry name" value="GGDEF"/>
    <property type="match status" value="1"/>
</dbReference>
<dbReference type="InterPro" id="IPR013654">
    <property type="entry name" value="PAS_2"/>
</dbReference>
<dbReference type="PANTHER" id="PTHR45138:SF9">
    <property type="entry name" value="DIGUANYLATE CYCLASE DGCM-RELATED"/>
    <property type="match status" value="1"/>
</dbReference>
<evidence type="ECO:0000256" key="4">
    <source>
        <dbReference type="ARBA" id="ARBA00022991"/>
    </source>
</evidence>
<accession>A0ABS9P592</accession>
<keyword evidence="5" id="KW-0675">Receptor</keyword>
<dbReference type="InterPro" id="IPR013515">
    <property type="entry name" value="Phytochrome_cen-reg"/>
</dbReference>
<proteinExistence type="predicted"/>
<dbReference type="Proteomes" id="UP000814385">
    <property type="component" value="Unassembled WGS sequence"/>
</dbReference>
<dbReference type="EC" id="2.7.7.65" evidence="1"/>
<evidence type="ECO:0000256" key="6">
    <source>
        <dbReference type="ARBA" id="ARBA00034247"/>
    </source>
</evidence>
<organism evidence="9 10">
    <name type="scientific">Billgrantia campisalis</name>
    <dbReference type="NCBI Taxonomy" id="74661"/>
    <lineage>
        <taxon>Bacteria</taxon>
        <taxon>Pseudomonadati</taxon>
        <taxon>Pseudomonadota</taxon>
        <taxon>Gammaproteobacteria</taxon>
        <taxon>Oceanospirillales</taxon>
        <taxon>Halomonadaceae</taxon>
        <taxon>Billgrantia</taxon>
    </lineage>
</organism>
<dbReference type="Pfam" id="PF00990">
    <property type="entry name" value="GGDEF"/>
    <property type="match status" value="1"/>
</dbReference>
<dbReference type="Pfam" id="PF01590">
    <property type="entry name" value="GAF"/>
    <property type="match status" value="1"/>
</dbReference>
<evidence type="ECO:0000256" key="3">
    <source>
        <dbReference type="ARBA" id="ARBA00022606"/>
    </source>
</evidence>
<evidence type="ECO:0000256" key="2">
    <source>
        <dbReference type="ARBA" id="ARBA00022543"/>
    </source>
</evidence>
<feature type="domain" description="GGDEF" evidence="8">
    <location>
        <begin position="562"/>
        <end position="690"/>
    </location>
</feature>
<feature type="domain" description="Phytochrome chromophore attachment site" evidence="7">
    <location>
        <begin position="151"/>
        <end position="314"/>
    </location>
</feature>
<dbReference type="EMBL" id="JABFUC010000003">
    <property type="protein sequence ID" value="MCG6656946.1"/>
    <property type="molecule type" value="Genomic_DNA"/>
</dbReference>
<evidence type="ECO:0000256" key="5">
    <source>
        <dbReference type="ARBA" id="ARBA00023170"/>
    </source>
</evidence>
<dbReference type="InterPro" id="IPR043128">
    <property type="entry name" value="Rev_trsase/Diguanyl_cyclase"/>
</dbReference>
<keyword evidence="4" id="KW-0157">Chromophore</keyword>
<reference evidence="9 10" key="1">
    <citation type="submission" date="2020-05" db="EMBL/GenBank/DDBJ databases">
        <title>Comparative genomic analysis of denitrifying bacteria from Halomonas genus.</title>
        <authorList>
            <person name="Wang L."/>
            <person name="Shao Z."/>
        </authorList>
    </citation>
    <scope>NUCLEOTIDE SEQUENCE [LARGE SCALE GENOMIC DNA]</scope>
    <source>
        <strain evidence="9 10">A4</strain>
    </source>
</reference>
<dbReference type="Gene3D" id="3.30.450.20">
    <property type="entry name" value="PAS domain"/>
    <property type="match status" value="1"/>
</dbReference>
<dbReference type="RefSeq" id="WP_238975988.1">
    <property type="nucleotide sequence ID" value="NZ_JABFUC010000003.1"/>
</dbReference>
<dbReference type="SUPFAM" id="SSF55781">
    <property type="entry name" value="GAF domain-like"/>
    <property type="match status" value="2"/>
</dbReference>
<protein>
    <recommendedName>
        <fullName evidence="1">diguanylate cyclase</fullName>
        <ecNumber evidence="1">2.7.7.65</ecNumber>
    </recommendedName>
</protein>
<comment type="caution">
    <text evidence="9">The sequence shown here is derived from an EMBL/GenBank/DDBJ whole genome shotgun (WGS) entry which is preliminary data.</text>
</comment>
<keyword evidence="10" id="KW-1185">Reference proteome</keyword>
<dbReference type="InterPro" id="IPR029016">
    <property type="entry name" value="GAF-like_dom_sf"/>
</dbReference>
<dbReference type="InterPro" id="IPR035965">
    <property type="entry name" value="PAS-like_dom_sf"/>
</dbReference>
<name>A0ABS9P592_9GAMM</name>
<dbReference type="PANTHER" id="PTHR45138">
    <property type="entry name" value="REGULATORY COMPONENTS OF SENSORY TRANSDUCTION SYSTEM"/>
    <property type="match status" value="1"/>
</dbReference>
<keyword evidence="3" id="KW-0716">Sensory transduction</keyword>
<evidence type="ECO:0000313" key="10">
    <source>
        <dbReference type="Proteomes" id="UP000814385"/>
    </source>
</evidence>
<evidence type="ECO:0000259" key="8">
    <source>
        <dbReference type="PROSITE" id="PS50887"/>
    </source>
</evidence>
<dbReference type="SUPFAM" id="SSF55785">
    <property type="entry name" value="PYP-like sensor domain (PAS domain)"/>
    <property type="match status" value="1"/>
</dbReference>
<comment type="catalytic activity">
    <reaction evidence="6">
        <text>2 GTP = 3',3'-c-di-GMP + 2 diphosphate</text>
        <dbReference type="Rhea" id="RHEA:24898"/>
        <dbReference type="ChEBI" id="CHEBI:33019"/>
        <dbReference type="ChEBI" id="CHEBI:37565"/>
        <dbReference type="ChEBI" id="CHEBI:58805"/>
        <dbReference type="EC" id="2.7.7.65"/>
    </reaction>
</comment>
<dbReference type="InterPro" id="IPR029787">
    <property type="entry name" value="Nucleotide_cyclase"/>
</dbReference>
<dbReference type="Gene3D" id="3.30.450.40">
    <property type="match status" value="1"/>
</dbReference>
<dbReference type="CDD" id="cd01949">
    <property type="entry name" value="GGDEF"/>
    <property type="match status" value="1"/>
</dbReference>